<feature type="compositionally biased region" description="Basic and acidic residues" evidence="1">
    <location>
        <begin position="16"/>
        <end position="28"/>
    </location>
</feature>
<proteinExistence type="predicted"/>
<gene>
    <name evidence="2" type="ORF">FKW44_013076</name>
</gene>
<feature type="compositionally biased region" description="Pro residues" evidence="1">
    <location>
        <begin position="65"/>
        <end position="75"/>
    </location>
</feature>
<sequence length="112" mass="12503">KFQASGRDLLIPPVIDKPDIVNSDRDRLMAQVERDEEESQKVLPKPKVLENKPFSQKESLSSSPEKPPPVIPPIKSPDSGGDYSIIHPGGGEDPSVKDKRDLVRNVNKRKLR</sequence>
<dbReference type="AlphaFoldDB" id="A0A7T8HKD3"/>
<accession>A0A7T8HKD3</accession>
<evidence type="ECO:0000313" key="3">
    <source>
        <dbReference type="Proteomes" id="UP000595437"/>
    </source>
</evidence>
<organism evidence="2 3">
    <name type="scientific">Caligus rogercresseyi</name>
    <name type="common">Sea louse</name>
    <dbReference type="NCBI Taxonomy" id="217165"/>
    <lineage>
        <taxon>Eukaryota</taxon>
        <taxon>Metazoa</taxon>
        <taxon>Ecdysozoa</taxon>
        <taxon>Arthropoda</taxon>
        <taxon>Crustacea</taxon>
        <taxon>Multicrustacea</taxon>
        <taxon>Hexanauplia</taxon>
        <taxon>Copepoda</taxon>
        <taxon>Siphonostomatoida</taxon>
        <taxon>Caligidae</taxon>
        <taxon>Caligus</taxon>
    </lineage>
</organism>
<keyword evidence="3" id="KW-1185">Reference proteome</keyword>
<evidence type="ECO:0000313" key="2">
    <source>
        <dbReference type="EMBL" id="QQP51651.1"/>
    </source>
</evidence>
<feature type="compositionally biased region" description="Low complexity" evidence="1">
    <location>
        <begin position="52"/>
        <end position="64"/>
    </location>
</feature>
<dbReference type="Proteomes" id="UP000595437">
    <property type="component" value="Chromosome 8"/>
</dbReference>
<feature type="non-terminal residue" evidence="2">
    <location>
        <position position="1"/>
    </location>
</feature>
<reference evidence="3" key="1">
    <citation type="submission" date="2021-01" db="EMBL/GenBank/DDBJ databases">
        <title>Caligus Genome Assembly.</title>
        <authorList>
            <person name="Gallardo-Escarate C."/>
        </authorList>
    </citation>
    <scope>NUCLEOTIDE SEQUENCE [LARGE SCALE GENOMIC DNA]</scope>
</reference>
<evidence type="ECO:0000256" key="1">
    <source>
        <dbReference type="SAM" id="MobiDB-lite"/>
    </source>
</evidence>
<name>A0A7T8HKD3_CALRO</name>
<dbReference type="EMBL" id="CP045897">
    <property type="protein sequence ID" value="QQP51651.1"/>
    <property type="molecule type" value="Genomic_DNA"/>
</dbReference>
<protein>
    <submittedName>
        <fullName evidence="2">Alpha-1_2-Mannosidase</fullName>
    </submittedName>
</protein>
<feature type="region of interest" description="Disordered" evidence="1">
    <location>
        <begin position="1"/>
        <end position="112"/>
    </location>
</feature>
<feature type="compositionally biased region" description="Basic and acidic residues" evidence="1">
    <location>
        <begin position="94"/>
        <end position="103"/>
    </location>
</feature>